<protein>
    <submittedName>
        <fullName evidence="2">Exopolysaccharide biosynthesis protein</fullName>
    </submittedName>
</protein>
<dbReference type="PANTHER" id="PTHR41795">
    <property type="entry name" value="EXOPOLYSACCHARIDE SYNTHESIS PROTEIN"/>
    <property type="match status" value="1"/>
</dbReference>
<feature type="transmembrane region" description="Helical" evidence="1">
    <location>
        <begin position="175"/>
        <end position="195"/>
    </location>
</feature>
<accession>A0A6I6LIP9</accession>
<keyword evidence="1" id="KW-1133">Transmembrane helix</keyword>
<gene>
    <name evidence="2" type="ORF">GQA94_09330</name>
</gene>
<evidence type="ECO:0000313" key="3">
    <source>
        <dbReference type="Proteomes" id="UP000438983"/>
    </source>
</evidence>
<dbReference type="EMBL" id="CP046902">
    <property type="protein sequence ID" value="QGZ30248.1"/>
    <property type="molecule type" value="Genomic_DNA"/>
</dbReference>
<sequence>MTGEDEPQDLRSLLDLLAQAGEPGEAVTIQSMLEATGQRSFGALLLVPGLLVFSPLSGIPGLPSFFAVMVALIALQLLIGRKHFWLPQWLLRRCASRSKYDRAIAFLKRPARWVDRLIRHRLTFLTEGFAIRINALVCLLIAGTMPPLELIPFGNSTAGAALSFLGLGMMARDGALVVVALLFLGVLGYLISRIWM</sequence>
<evidence type="ECO:0000313" key="2">
    <source>
        <dbReference type="EMBL" id="QGZ30248.1"/>
    </source>
</evidence>
<organism evidence="2 3">
    <name type="scientific">Stutzerimonas stutzeri</name>
    <name type="common">Pseudomonas stutzeri</name>
    <dbReference type="NCBI Taxonomy" id="316"/>
    <lineage>
        <taxon>Bacteria</taxon>
        <taxon>Pseudomonadati</taxon>
        <taxon>Pseudomonadota</taxon>
        <taxon>Gammaproteobacteria</taxon>
        <taxon>Pseudomonadales</taxon>
        <taxon>Pseudomonadaceae</taxon>
        <taxon>Stutzerimonas</taxon>
    </lineage>
</organism>
<keyword evidence="1" id="KW-0812">Transmembrane</keyword>
<dbReference type="Proteomes" id="UP000438983">
    <property type="component" value="Chromosome"/>
</dbReference>
<dbReference type="OrthoDB" id="8635607at2"/>
<name>A0A6I6LIP9_STUST</name>
<dbReference type="RefSeq" id="WP_158187751.1">
    <property type="nucleotide sequence ID" value="NZ_CP046902.1"/>
</dbReference>
<dbReference type="InterPro" id="IPR010331">
    <property type="entry name" value="ExoD"/>
</dbReference>
<feature type="transmembrane region" description="Helical" evidence="1">
    <location>
        <begin position="65"/>
        <end position="84"/>
    </location>
</feature>
<feature type="transmembrane region" description="Helical" evidence="1">
    <location>
        <begin position="122"/>
        <end position="144"/>
    </location>
</feature>
<proteinExistence type="predicted"/>
<dbReference type="AlphaFoldDB" id="A0A6I6LIP9"/>
<evidence type="ECO:0000256" key="1">
    <source>
        <dbReference type="SAM" id="Phobius"/>
    </source>
</evidence>
<dbReference type="PANTHER" id="PTHR41795:SF1">
    <property type="entry name" value="EXOPOLYSACCHARIDE SYNTHESIS PROTEIN"/>
    <property type="match status" value="1"/>
</dbReference>
<reference evidence="2 3" key="1">
    <citation type="submission" date="2019-12" db="EMBL/GenBank/DDBJ databases">
        <title>Complete genome sequence of Pseudomonas stutzeri.</title>
        <authorList>
            <person name="Lim S.R."/>
            <person name="Kim J.H."/>
        </authorList>
    </citation>
    <scope>NUCLEOTIDE SEQUENCE [LARGE SCALE GENOMIC DNA]</scope>
    <source>
        <strain evidence="2 3">PM101005</strain>
    </source>
</reference>
<keyword evidence="1" id="KW-0472">Membrane</keyword>
<dbReference type="Pfam" id="PF06055">
    <property type="entry name" value="ExoD"/>
    <property type="match status" value="1"/>
</dbReference>
<dbReference type="PIRSF" id="PIRSF033239">
    <property type="entry name" value="ExoD"/>
    <property type="match status" value="1"/>
</dbReference>